<organism evidence="3 4">
    <name type="scientific">Novipirellula artificiosorum</name>
    <dbReference type="NCBI Taxonomy" id="2528016"/>
    <lineage>
        <taxon>Bacteria</taxon>
        <taxon>Pseudomonadati</taxon>
        <taxon>Planctomycetota</taxon>
        <taxon>Planctomycetia</taxon>
        <taxon>Pirellulales</taxon>
        <taxon>Pirellulaceae</taxon>
        <taxon>Novipirellula</taxon>
    </lineage>
</organism>
<feature type="domain" description="Metallo-beta-lactamase" evidence="2">
    <location>
        <begin position="45"/>
        <end position="244"/>
    </location>
</feature>
<proteinExistence type="predicted"/>
<dbReference type="InterPro" id="IPR001279">
    <property type="entry name" value="Metallo-B-lactamas"/>
</dbReference>
<evidence type="ECO:0000313" key="3">
    <source>
        <dbReference type="EMBL" id="TWU39267.1"/>
    </source>
</evidence>
<dbReference type="AlphaFoldDB" id="A0A5C6DTQ5"/>
<keyword evidence="4" id="KW-1185">Reference proteome</keyword>
<dbReference type="RefSeq" id="WP_146525992.1">
    <property type="nucleotide sequence ID" value="NZ_SJPV01000003.1"/>
</dbReference>
<dbReference type="Proteomes" id="UP000319143">
    <property type="component" value="Unassembled WGS sequence"/>
</dbReference>
<sequence length="280" mass="30973">MSLIPAVQKDEVLQRDFQSAVPAEGILLWWLGQSGFLIKSEYGTVLFDPYLSDSLTDKYRDTDKPHVRMTERAIKPSQLTGIDLVTSTHNHTDHLDAATLGPLIAANPSIKLVIPEANRAFVAKRLACDFAWPIGLSDGQSETVGAITIHAVPAAHNNVDRDQQGRCHYLGYIVQLGPNTIYHSGDTLMYDGMSEILRPFAVDLAILPINGMRPERRVSGNLFGDQAAQLAHQIGARMVVPCHYDMFSFNTESPDIFIDTCKMLGQPYRILGCGERFAFS</sequence>
<dbReference type="PANTHER" id="PTHR43546">
    <property type="entry name" value="UPF0173 METAL-DEPENDENT HYDROLASE MJ1163-RELATED"/>
    <property type="match status" value="1"/>
</dbReference>
<dbReference type="InterPro" id="IPR050114">
    <property type="entry name" value="UPF0173_UPF0282_UlaG_hydrolase"/>
</dbReference>
<keyword evidence="1 3" id="KW-0378">Hydrolase</keyword>
<reference evidence="3 4" key="1">
    <citation type="submission" date="2019-02" db="EMBL/GenBank/DDBJ databases">
        <title>Deep-cultivation of Planctomycetes and their phenomic and genomic characterization uncovers novel biology.</title>
        <authorList>
            <person name="Wiegand S."/>
            <person name="Jogler M."/>
            <person name="Boedeker C."/>
            <person name="Pinto D."/>
            <person name="Vollmers J."/>
            <person name="Rivas-Marin E."/>
            <person name="Kohn T."/>
            <person name="Peeters S.H."/>
            <person name="Heuer A."/>
            <person name="Rast P."/>
            <person name="Oberbeckmann S."/>
            <person name="Bunk B."/>
            <person name="Jeske O."/>
            <person name="Meyerdierks A."/>
            <person name="Storesund J.E."/>
            <person name="Kallscheuer N."/>
            <person name="Luecker S."/>
            <person name="Lage O.M."/>
            <person name="Pohl T."/>
            <person name="Merkel B.J."/>
            <person name="Hornburger P."/>
            <person name="Mueller R.-W."/>
            <person name="Bruemmer F."/>
            <person name="Labrenz M."/>
            <person name="Spormann A.M."/>
            <person name="Op Den Camp H."/>
            <person name="Overmann J."/>
            <person name="Amann R."/>
            <person name="Jetten M.S.M."/>
            <person name="Mascher T."/>
            <person name="Medema M.H."/>
            <person name="Devos D.P."/>
            <person name="Kaster A.-K."/>
            <person name="Ovreas L."/>
            <person name="Rohde M."/>
            <person name="Galperin M.Y."/>
            <person name="Jogler C."/>
        </authorList>
    </citation>
    <scope>NUCLEOTIDE SEQUENCE [LARGE SCALE GENOMIC DNA]</scope>
    <source>
        <strain evidence="3 4">Poly41</strain>
    </source>
</reference>
<gene>
    <name evidence="3" type="ORF">Poly41_20900</name>
</gene>
<evidence type="ECO:0000259" key="2">
    <source>
        <dbReference type="Pfam" id="PF12706"/>
    </source>
</evidence>
<accession>A0A5C6DTQ5</accession>
<evidence type="ECO:0000256" key="1">
    <source>
        <dbReference type="ARBA" id="ARBA00022801"/>
    </source>
</evidence>
<dbReference type="Pfam" id="PF12706">
    <property type="entry name" value="Lactamase_B_2"/>
    <property type="match status" value="1"/>
</dbReference>
<protein>
    <submittedName>
        <fullName evidence="3">Metal-dependent hydrolase</fullName>
    </submittedName>
</protein>
<dbReference type="InterPro" id="IPR036866">
    <property type="entry name" value="RibonucZ/Hydroxyglut_hydro"/>
</dbReference>
<dbReference type="GO" id="GO:0016787">
    <property type="term" value="F:hydrolase activity"/>
    <property type="evidence" value="ECO:0007669"/>
    <property type="project" value="UniProtKB-KW"/>
</dbReference>
<dbReference type="PANTHER" id="PTHR43546:SF9">
    <property type="entry name" value="L-ASCORBATE-6-PHOSPHATE LACTONASE ULAG-RELATED"/>
    <property type="match status" value="1"/>
</dbReference>
<dbReference type="OrthoDB" id="9789133at2"/>
<comment type="caution">
    <text evidence="3">The sequence shown here is derived from an EMBL/GenBank/DDBJ whole genome shotgun (WGS) entry which is preliminary data.</text>
</comment>
<evidence type="ECO:0000313" key="4">
    <source>
        <dbReference type="Proteomes" id="UP000319143"/>
    </source>
</evidence>
<dbReference type="SUPFAM" id="SSF56281">
    <property type="entry name" value="Metallo-hydrolase/oxidoreductase"/>
    <property type="match status" value="1"/>
</dbReference>
<dbReference type="Gene3D" id="3.60.15.10">
    <property type="entry name" value="Ribonuclease Z/Hydroxyacylglutathione hydrolase-like"/>
    <property type="match status" value="1"/>
</dbReference>
<dbReference type="EMBL" id="SJPV01000003">
    <property type="protein sequence ID" value="TWU39267.1"/>
    <property type="molecule type" value="Genomic_DNA"/>
</dbReference>
<name>A0A5C6DTQ5_9BACT</name>